<dbReference type="GO" id="GO:0016491">
    <property type="term" value="F:oxidoreductase activity"/>
    <property type="evidence" value="ECO:0007669"/>
    <property type="project" value="UniProtKB-KW"/>
</dbReference>
<organism evidence="4 5">
    <name type="scientific">Paenibacillus terrae</name>
    <dbReference type="NCBI Taxonomy" id="159743"/>
    <lineage>
        <taxon>Bacteria</taxon>
        <taxon>Bacillati</taxon>
        <taxon>Bacillota</taxon>
        <taxon>Bacilli</taxon>
        <taxon>Bacillales</taxon>
        <taxon>Paenibacillaceae</taxon>
        <taxon>Paenibacillus</taxon>
    </lineage>
</organism>
<dbReference type="Gene3D" id="3.30.9.100">
    <property type="match status" value="1"/>
</dbReference>
<dbReference type="Pfam" id="PF01494">
    <property type="entry name" value="FAD_binding_3"/>
    <property type="match status" value="1"/>
</dbReference>
<keyword evidence="5" id="KW-1185">Reference proteome</keyword>
<evidence type="ECO:0000313" key="5">
    <source>
        <dbReference type="Proteomes" id="UP000032534"/>
    </source>
</evidence>
<sequence length="344" mass="38299">MRSSTSNFDVIVVGSGPAGVAASIICAKKGLNVVILDQESFPRYRPGETLHPGIQPLLETLGVADQVLAAGFLRHHGNWVSWEEEKLRFLPFGSDSMEEWLGFQAWRADFDNILLKHAHSLGVKVLQPCRALKPMINHNRISGTLTTCGELKASYLVDSSGRQQWLAQGMNLSVKKYSPQLIVKFGYVQGEYQFRDDAPAIISNHEGWLWTARVRPNTYHWTRLSLTPDTKIKDQIPPEFRGLAPVGNIRGADVTWRAVQGPAGPGYYLAGDAANVLDPLSSHGVLKAMMTGMMSGHLISQVLLGKVTESIAIQYYSNWIKGWFQEDVNYLKKLYSHFPSFPTC</sequence>
<evidence type="ECO:0000313" key="4">
    <source>
        <dbReference type="EMBL" id="KJD42390.1"/>
    </source>
</evidence>
<dbReference type="AlphaFoldDB" id="A0A0D7WTA4"/>
<dbReference type="PANTHER" id="PTHR43747">
    <property type="entry name" value="FAD-BINDING PROTEIN"/>
    <property type="match status" value="1"/>
</dbReference>
<dbReference type="InterPro" id="IPR050816">
    <property type="entry name" value="Flavin-dep_Halogenase_NPB"/>
</dbReference>
<evidence type="ECO:0000256" key="1">
    <source>
        <dbReference type="ARBA" id="ARBA00023002"/>
    </source>
</evidence>
<name>A0A0D7WTA4_9BACL</name>
<protein>
    <recommendedName>
        <fullName evidence="3">FAD-binding domain-containing protein</fullName>
    </recommendedName>
</protein>
<dbReference type="Proteomes" id="UP000032534">
    <property type="component" value="Unassembled WGS sequence"/>
</dbReference>
<gene>
    <name evidence="4" type="ORF">QD47_28485</name>
</gene>
<dbReference type="GO" id="GO:0071949">
    <property type="term" value="F:FAD binding"/>
    <property type="evidence" value="ECO:0007669"/>
    <property type="project" value="InterPro"/>
</dbReference>
<keyword evidence="1" id="KW-0560">Oxidoreductase</keyword>
<evidence type="ECO:0000256" key="2">
    <source>
        <dbReference type="ARBA" id="ARBA00038396"/>
    </source>
</evidence>
<dbReference type="Gene3D" id="3.50.50.60">
    <property type="entry name" value="FAD/NAD(P)-binding domain"/>
    <property type="match status" value="1"/>
</dbReference>
<comment type="similarity">
    <text evidence="2">Belongs to the flavin-dependent halogenase family. Bacterial tryptophan halogenase subfamily.</text>
</comment>
<dbReference type="OrthoDB" id="9806565at2"/>
<reference evidence="4 5" key="1">
    <citation type="submission" date="2014-11" db="EMBL/GenBank/DDBJ databases">
        <title>Draft Genome Sequences of Paenibacillus polymyxa NRRL B-30509 and Paenibacillus terrae NRRL B-30644, Strains from a Poultry Environment that Produce Tridecaptin A and Paenicidins.</title>
        <authorList>
            <person name="van Belkum M.J."/>
            <person name="Lohans C.T."/>
            <person name="Vederas J.C."/>
        </authorList>
    </citation>
    <scope>NUCLEOTIDE SEQUENCE [LARGE SCALE GENOMIC DNA]</scope>
    <source>
        <strain evidence="4 5">NRRL B-30644</strain>
    </source>
</reference>
<dbReference type="InterPro" id="IPR036188">
    <property type="entry name" value="FAD/NAD-bd_sf"/>
</dbReference>
<dbReference type="PANTHER" id="PTHR43747:SF5">
    <property type="entry name" value="FAD-BINDING DOMAIN-CONTAINING PROTEIN"/>
    <property type="match status" value="1"/>
</dbReference>
<dbReference type="SUPFAM" id="SSF51905">
    <property type="entry name" value="FAD/NAD(P)-binding domain"/>
    <property type="match status" value="1"/>
</dbReference>
<proteinExistence type="inferred from homology"/>
<dbReference type="RefSeq" id="WP_044649297.1">
    <property type="nucleotide sequence ID" value="NZ_JTHP01000127.1"/>
</dbReference>
<evidence type="ECO:0000259" key="3">
    <source>
        <dbReference type="Pfam" id="PF01494"/>
    </source>
</evidence>
<dbReference type="PRINTS" id="PR00420">
    <property type="entry name" value="RNGMNOXGNASE"/>
</dbReference>
<comment type="caution">
    <text evidence="4">The sequence shown here is derived from an EMBL/GenBank/DDBJ whole genome shotgun (WGS) entry which is preliminary data.</text>
</comment>
<feature type="domain" description="FAD-binding" evidence="3">
    <location>
        <begin position="8"/>
        <end position="176"/>
    </location>
</feature>
<dbReference type="InterPro" id="IPR002938">
    <property type="entry name" value="FAD-bd"/>
</dbReference>
<accession>A0A0D7WTA4</accession>
<dbReference type="EMBL" id="JTHP01000127">
    <property type="protein sequence ID" value="KJD42390.1"/>
    <property type="molecule type" value="Genomic_DNA"/>
</dbReference>
<dbReference type="PATRIC" id="fig|159743.3.peg.6358"/>